<dbReference type="CDD" id="cd08414">
    <property type="entry name" value="PBP2_LTTR_aromatics_like"/>
    <property type="match status" value="1"/>
</dbReference>
<dbReference type="Gene3D" id="1.10.10.10">
    <property type="entry name" value="Winged helix-like DNA-binding domain superfamily/Winged helix DNA-binding domain"/>
    <property type="match status" value="1"/>
</dbReference>
<dbReference type="InterPro" id="IPR005119">
    <property type="entry name" value="LysR_subst-bd"/>
</dbReference>
<evidence type="ECO:0000256" key="5">
    <source>
        <dbReference type="SAM" id="MobiDB-lite"/>
    </source>
</evidence>
<dbReference type="GO" id="GO:0003700">
    <property type="term" value="F:DNA-binding transcription factor activity"/>
    <property type="evidence" value="ECO:0007669"/>
    <property type="project" value="InterPro"/>
</dbReference>
<evidence type="ECO:0000256" key="1">
    <source>
        <dbReference type="ARBA" id="ARBA00009437"/>
    </source>
</evidence>
<evidence type="ECO:0000313" key="8">
    <source>
        <dbReference type="Proteomes" id="UP000181942"/>
    </source>
</evidence>
<dbReference type="FunFam" id="1.10.10.10:FF:000001">
    <property type="entry name" value="LysR family transcriptional regulator"/>
    <property type="match status" value="1"/>
</dbReference>
<dbReference type="Pfam" id="PF03466">
    <property type="entry name" value="LysR_substrate"/>
    <property type="match status" value="1"/>
</dbReference>
<protein>
    <submittedName>
        <fullName evidence="7">DNA-binding transcriptional regulator, LysR family</fullName>
    </submittedName>
</protein>
<dbReference type="SUPFAM" id="SSF53850">
    <property type="entry name" value="Periplasmic binding protein-like II"/>
    <property type="match status" value="1"/>
</dbReference>
<organism evidence="7 8">
    <name type="scientific">Streptomyces mirabilis</name>
    <dbReference type="NCBI Taxonomy" id="68239"/>
    <lineage>
        <taxon>Bacteria</taxon>
        <taxon>Bacillati</taxon>
        <taxon>Actinomycetota</taxon>
        <taxon>Actinomycetes</taxon>
        <taxon>Kitasatosporales</taxon>
        <taxon>Streptomycetaceae</taxon>
        <taxon>Streptomyces</taxon>
    </lineage>
</organism>
<dbReference type="PANTHER" id="PTHR30346">
    <property type="entry name" value="TRANSCRIPTIONAL DUAL REGULATOR HCAR-RELATED"/>
    <property type="match status" value="1"/>
</dbReference>
<reference evidence="7 8" key="1">
    <citation type="submission" date="2016-10" db="EMBL/GenBank/DDBJ databases">
        <authorList>
            <person name="de Groot N.N."/>
        </authorList>
    </citation>
    <scope>NUCLEOTIDE SEQUENCE [LARGE SCALE GENOMIC DNA]</scope>
    <source>
        <strain evidence="7 8">OK461</strain>
    </source>
</reference>
<dbReference type="PANTHER" id="PTHR30346:SF0">
    <property type="entry name" value="HCA OPERON TRANSCRIPTIONAL ACTIVATOR HCAR"/>
    <property type="match status" value="1"/>
</dbReference>
<dbReference type="Pfam" id="PF00126">
    <property type="entry name" value="HTH_1"/>
    <property type="match status" value="1"/>
</dbReference>
<dbReference type="PROSITE" id="PS50931">
    <property type="entry name" value="HTH_LYSR"/>
    <property type="match status" value="1"/>
</dbReference>
<proteinExistence type="inferred from homology"/>
<dbReference type="Gene3D" id="3.40.190.10">
    <property type="entry name" value="Periplasmic binding protein-like II"/>
    <property type="match status" value="2"/>
</dbReference>
<dbReference type="OrthoDB" id="79118at2"/>
<dbReference type="GO" id="GO:0003677">
    <property type="term" value="F:DNA binding"/>
    <property type="evidence" value="ECO:0007669"/>
    <property type="project" value="UniProtKB-KW"/>
</dbReference>
<sequence>MFRNTHPALRNTPVRGGHSGIRRSARGYAADVPDSPPPAQDLDLKLVRCFTVVAEHRHFGRAATALHLTASSLSRQISRLEQLVGAQLLDRTPQGSRLTEAGEVFLPLATALLRSAHQATARARAVGRPSRITIGYIANIIVTPAVRELRRRHPDADVRSVHLPWNEPRAALLDHRVDVAVARLPFPTDELHVTVLYDEPRALLVPLDHRLVGKESVTLDDIADEPLARTLDPIWNAFWRVDPRPDGRPAPDGPLIEGTVEDKIELIAGGQAVAIVPAGARINSLRPDLTTIPLEGVEPSHVVLATRAGDHGRLVTAFRRYAETHLAAPDPGSPEVGPPA</sequence>
<dbReference type="InterPro" id="IPR036390">
    <property type="entry name" value="WH_DNA-bd_sf"/>
</dbReference>
<dbReference type="PRINTS" id="PR00039">
    <property type="entry name" value="HTHLYSR"/>
</dbReference>
<keyword evidence="4" id="KW-0804">Transcription</keyword>
<evidence type="ECO:0000259" key="6">
    <source>
        <dbReference type="PROSITE" id="PS50931"/>
    </source>
</evidence>
<dbReference type="GO" id="GO:0032993">
    <property type="term" value="C:protein-DNA complex"/>
    <property type="evidence" value="ECO:0007669"/>
    <property type="project" value="TreeGrafter"/>
</dbReference>
<dbReference type="InterPro" id="IPR036388">
    <property type="entry name" value="WH-like_DNA-bd_sf"/>
</dbReference>
<dbReference type="SUPFAM" id="SSF46785">
    <property type="entry name" value="Winged helix' DNA-binding domain"/>
    <property type="match status" value="1"/>
</dbReference>
<evidence type="ECO:0000256" key="2">
    <source>
        <dbReference type="ARBA" id="ARBA00023015"/>
    </source>
</evidence>
<gene>
    <name evidence="7" type="ORF">SAMN02787118_109294</name>
</gene>
<feature type="domain" description="HTH lysR-type" evidence="6">
    <location>
        <begin position="42"/>
        <end position="99"/>
    </location>
</feature>
<evidence type="ECO:0000313" key="7">
    <source>
        <dbReference type="EMBL" id="SFF61577.1"/>
    </source>
</evidence>
<evidence type="ECO:0000256" key="3">
    <source>
        <dbReference type="ARBA" id="ARBA00023125"/>
    </source>
</evidence>
<accession>A0A1I2K8N8</accession>
<evidence type="ECO:0000256" key="4">
    <source>
        <dbReference type="ARBA" id="ARBA00023163"/>
    </source>
</evidence>
<dbReference type="AlphaFoldDB" id="A0A1I2K8N8"/>
<keyword evidence="3 7" id="KW-0238">DNA-binding</keyword>
<name>A0A1I2K8N8_9ACTN</name>
<dbReference type="EMBL" id="FONR01000009">
    <property type="protein sequence ID" value="SFF61577.1"/>
    <property type="molecule type" value="Genomic_DNA"/>
</dbReference>
<feature type="region of interest" description="Disordered" evidence="5">
    <location>
        <begin position="1"/>
        <end position="21"/>
    </location>
</feature>
<comment type="similarity">
    <text evidence="1">Belongs to the LysR transcriptional regulatory family.</text>
</comment>
<dbReference type="Proteomes" id="UP000181942">
    <property type="component" value="Unassembled WGS sequence"/>
</dbReference>
<dbReference type="InterPro" id="IPR000847">
    <property type="entry name" value="LysR_HTH_N"/>
</dbReference>
<keyword evidence="2" id="KW-0805">Transcription regulation</keyword>